<accession>A0A9N9JVQ3</accession>
<protein>
    <submittedName>
        <fullName evidence="1">16897_t:CDS:1</fullName>
    </submittedName>
</protein>
<organism evidence="1 2">
    <name type="scientific">Racocetra fulgida</name>
    <dbReference type="NCBI Taxonomy" id="60492"/>
    <lineage>
        <taxon>Eukaryota</taxon>
        <taxon>Fungi</taxon>
        <taxon>Fungi incertae sedis</taxon>
        <taxon>Mucoromycota</taxon>
        <taxon>Glomeromycotina</taxon>
        <taxon>Glomeromycetes</taxon>
        <taxon>Diversisporales</taxon>
        <taxon>Gigasporaceae</taxon>
        <taxon>Racocetra</taxon>
    </lineage>
</organism>
<dbReference type="AlphaFoldDB" id="A0A9N9JVQ3"/>
<reference evidence="1" key="1">
    <citation type="submission" date="2021-06" db="EMBL/GenBank/DDBJ databases">
        <authorList>
            <person name="Kallberg Y."/>
            <person name="Tangrot J."/>
            <person name="Rosling A."/>
        </authorList>
    </citation>
    <scope>NUCLEOTIDE SEQUENCE</scope>
    <source>
        <strain evidence="1">IN212</strain>
    </source>
</reference>
<sequence>YSIKPKSTYKKYIYLNMQATQILEYNIEYYTDDYKAGLEKLLDQFDQFVECLQEPIINSDHLFTGAVLIKYNSNFHYDKLKEN</sequence>
<comment type="caution">
    <text evidence="1">The sequence shown here is derived from an EMBL/GenBank/DDBJ whole genome shotgun (WGS) entry which is preliminary data.</text>
</comment>
<dbReference type="EMBL" id="CAJVPZ010068837">
    <property type="protein sequence ID" value="CAG8798445.1"/>
    <property type="molecule type" value="Genomic_DNA"/>
</dbReference>
<evidence type="ECO:0000313" key="1">
    <source>
        <dbReference type="EMBL" id="CAG8798445.1"/>
    </source>
</evidence>
<evidence type="ECO:0000313" key="2">
    <source>
        <dbReference type="Proteomes" id="UP000789396"/>
    </source>
</evidence>
<name>A0A9N9JVQ3_9GLOM</name>
<dbReference type="Proteomes" id="UP000789396">
    <property type="component" value="Unassembled WGS sequence"/>
</dbReference>
<feature type="non-terminal residue" evidence="1">
    <location>
        <position position="83"/>
    </location>
</feature>
<gene>
    <name evidence="1" type="ORF">RFULGI_LOCUS17482</name>
</gene>
<proteinExistence type="predicted"/>
<feature type="non-terminal residue" evidence="1">
    <location>
        <position position="1"/>
    </location>
</feature>
<keyword evidence="2" id="KW-1185">Reference proteome</keyword>